<dbReference type="OrthoDB" id="361693at2759"/>
<feature type="domain" description="Importin N-terminal" evidence="6">
    <location>
        <begin position="29"/>
        <end position="104"/>
    </location>
</feature>
<dbReference type="AlphaFoldDB" id="A0A7J6VMB9"/>
<comment type="subcellular location">
    <subcellularLocation>
        <location evidence="1">Nucleus</location>
    </subcellularLocation>
</comment>
<accession>A0A7J6VMB9</accession>
<evidence type="ECO:0000313" key="8">
    <source>
        <dbReference type="Proteomes" id="UP000554482"/>
    </source>
</evidence>
<evidence type="ECO:0000313" key="7">
    <source>
        <dbReference type="EMBL" id="KAF5186256.1"/>
    </source>
</evidence>
<dbReference type="PANTHER" id="PTHR10997">
    <property type="entry name" value="IMPORTIN-7, 8, 11"/>
    <property type="match status" value="1"/>
</dbReference>
<dbReference type="Proteomes" id="UP000554482">
    <property type="component" value="Unassembled WGS sequence"/>
</dbReference>
<dbReference type="GO" id="GO:0005635">
    <property type="term" value="C:nuclear envelope"/>
    <property type="evidence" value="ECO:0007669"/>
    <property type="project" value="TreeGrafter"/>
</dbReference>
<reference evidence="7 8" key="1">
    <citation type="submission" date="2020-06" db="EMBL/GenBank/DDBJ databases">
        <title>Transcriptomic and genomic resources for Thalictrum thalictroides and T. hernandezii: Facilitating candidate gene discovery in an emerging model plant lineage.</title>
        <authorList>
            <person name="Arias T."/>
            <person name="Riano-Pachon D.M."/>
            <person name="Di Stilio V.S."/>
        </authorList>
    </citation>
    <scope>NUCLEOTIDE SEQUENCE [LARGE SCALE GENOMIC DNA]</scope>
    <source>
        <strain evidence="8">cv. WT478/WT964</strain>
        <tissue evidence="7">Leaves</tissue>
    </source>
</reference>
<keyword evidence="8" id="KW-1185">Reference proteome</keyword>
<dbReference type="PROSITE" id="PS50166">
    <property type="entry name" value="IMPORTIN_B_NT"/>
    <property type="match status" value="1"/>
</dbReference>
<keyword evidence="3" id="KW-0813">Transport</keyword>
<protein>
    <submittedName>
        <fullName evidence="7">Importin-11</fullName>
    </submittedName>
</protein>
<evidence type="ECO:0000259" key="6">
    <source>
        <dbReference type="PROSITE" id="PS50166"/>
    </source>
</evidence>
<feature type="region of interest" description="Disordered" evidence="5">
    <location>
        <begin position="914"/>
        <end position="942"/>
    </location>
</feature>
<keyword evidence="4" id="KW-0539">Nucleus</keyword>
<feature type="region of interest" description="Disordered" evidence="5">
    <location>
        <begin position="1163"/>
        <end position="1220"/>
    </location>
</feature>
<dbReference type="Pfam" id="PF03810">
    <property type="entry name" value="IBN_N"/>
    <property type="match status" value="1"/>
</dbReference>
<dbReference type="FunFam" id="1.25.10.10:FF:001096">
    <property type="entry name" value="Predicted protein"/>
    <property type="match status" value="1"/>
</dbReference>
<dbReference type="InterPro" id="IPR016024">
    <property type="entry name" value="ARM-type_fold"/>
</dbReference>
<dbReference type="Pfam" id="PF25758">
    <property type="entry name" value="TPR_IPO11"/>
    <property type="match status" value="1"/>
</dbReference>
<feature type="compositionally biased region" description="Basic and acidic residues" evidence="5">
    <location>
        <begin position="926"/>
        <end position="935"/>
    </location>
</feature>
<dbReference type="InterPro" id="IPR001494">
    <property type="entry name" value="Importin-beta_N"/>
</dbReference>
<evidence type="ECO:0000256" key="4">
    <source>
        <dbReference type="ARBA" id="ARBA00023242"/>
    </source>
</evidence>
<dbReference type="SMART" id="SM00913">
    <property type="entry name" value="IBN_N"/>
    <property type="match status" value="1"/>
</dbReference>
<dbReference type="GO" id="GO:0006606">
    <property type="term" value="P:protein import into nucleus"/>
    <property type="evidence" value="ECO:0007669"/>
    <property type="project" value="TreeGrafter"/>
</dbReference>
<evidence type="ECO:0000256" key="3">
    <source>
        <dbReference type="ARBA" id="ARBA00022448"/>
    </source>
</evidence>
<organism evidence="7 8">
    <name type="scientific">Thalictrum thalictroides</name>
    <name type="common">Rue-anemone</name>
    <name type="synonym">Anemone thalictroides</name>
    <dbReference type="NCBI Taxonomy" id="46969"/>
    <lineage>
        <taxon>Eukaryota</taxon>
        <taxon>Viridiplantae</taxon>
        <taxon>Streptophyta</taxon>
        <taxon>Embryophyta</taxon>
        <taxon>Tracheophyta</taxon>
        <taxon>Spermatophyta</taxon>
        <taxon>Magnoliopsida</taxon>
        <taxon>Ranunculales</taxon>
        <taxon>Ranunculaceae</taxon>
        <taxon>Thalictroideae</taxon>
        <taxon>Thalictrum</taxon>
    </lineage>
</organism>
<evidence type="ECO:0000256" key="1">
    <source>
        <dbReference type="ARBA" id="ARBA00004123"/>
    </source>
</evidence>
<evidence type="ECO:0000256" key="2">
    <source>
        <dbReference type="ARBA" id="ARBA00007991"/>
    </source>
</evidence>
<dbReference type="GO" id="GO:0031267">
    <property type="term" value="F:small GTPase binding"/>
    <property type="evidence" value="ECO:0007669"/>
    <property type="project" value="InterPro"/>
</dbReference>
<dbReference type="Gene3D" id="1.25.10.10">
    <property type="entry name" value="Leucine-rich Repeat Variant"/>
    <property type="match status" value="1"/>
</dbReference>
<sequence>MALSDSDLPTMYTLLANSLSGDESLRKPAEAALSQSENRPGFSSCLMEIITAKDLTAQADVRLIASVYFKNSVNRYWRNRRDSTGISNEEKIHLRQKLLSHLREENYQIALMMAVIISKIARIDYPREWPELYSVLAQQLQSADVLTSHRIFMVLFRSLKELSTMRLPSHQRKFAEISSHLFEFSWQLWQNDMKTILHAFSSLAQSFTSNAPVEHQDDLYLTCERWLFCLKVEVRPVKEVCPVFLNAVQSFLPYYLSFQQRHQKFWDFTKRACTKLMKVIVSVQDRHPYSFGDNCVILPVMDFCLNRITNPEPEIISFEQFVIQCMIMVKSILECKEYKPSLTGRVMNEKEVSMEQMKKNISTVVGDTLRSLLPDERVVLLCNILIRRFFVLTTSDFDEWYQSPESFHHEQDMVQWTEKLRPCAEALYIVLFENHSQLLGPVVVSILQEAMNGCPASETSITPGMLLKDAAYGAAGHVYYELSNYLNFKDWFDRALSLELMNDHPNMRIIHRKVALLLGQWVSEIKDDLKRQVYCALIRLLQGKDLAVKLATCRSLCFLVEDANFSQKDFIDLLPTCYDLSFKLVEDVQEFDSKVQVLNFISVLIEHANGIIPFASMLVDFFQKAWEESSGESLLQIQLLVALRNFVVALGCQSPICYNLLLPILQRGIDINSPDELNLLEDSVMLWEATLSNAPSMVPQLLGFFPSLVDIIERSFDHLQLAVNIMEGYIILGGTEFLNLHASSVAKLLDTIVANVNDRGLKSTLPVIEVLIQCFPLVAPPMIATTVQRLILICLSGGDDRDPSKTVVKTSSAAILARILVTNTNYVAHITSEPSLSAALQQAGVSIKENVLLSLVDVWLEKVDNAIVIQQKTFGLALAIMLTLRLPQVLDKIDQILSTCTSIILRGSDELNEESSGDNMSSNLSHHKDTFPSKDSRKRQIQASDPIKQISLETSLRDNLQTIIHGYLCLGHANNFPTAATAAKEMVVKVIKSDGSINIYHRPINASELMLEFPKHLVCDSHSFFIGQKIPTLSPNDKLQLGHNYFLLPAQFFQSVLSFVTIASSFATFNNKFATVGAATTTNVQAFDIKKAPSGLLQVRVSDAFVSKLMQQRKMNQKDDQEHQLIQGDESNKICSTPQLFKEYTQLVSCRKHWKPKLDTIKESKRKKLSSSSFGIKRRKKGHQPKNVQQKSHKLKQDYQHHHQKITTTTKIKTKTKAKR</sequence>
<dbReference type="InterPro" id="IPR058669">
    <property type="entry name" value="TPR_IPO7/11-like"/>
</dbReference>
<gene>
    <name evidence="7" type="ORF">FRX31_024160</name>
</gene>
<dbReference type="PANTHER" id="PTHR10997:SF7">
    <property type="entry name" value="IMPORTIN-11"/>
    <property type="match status" value="1"/>
</dbReference>
<evidence type="ECO:0000256" key="5">
    <source>
        <dbReference type="SAM" id="MobiDB-lite"/>
    </source>
</evidence>
<dbReference type="InterPro" id="IPR011989">
    <property type="entry name" value="ARM-like"/>
</dbReference>
<dbReference type="Pfam" id="PF14009">
    <property type="entry name" value="PADRE"/>
    <property type="match status" value="1"/>
</dbReference>
<proteinExistence type="inferred from homology"/>
<dbReference type="EMBL" id="JABWDY010029600">
    <property type="protein sequence ID" value="KAF5186256.1"/>
    <property type="molecule type" value="Genomic_DNA"/>
</dbReference>
<dbReference type="SUPFAM" id="SSF48371">
    <property type="entry name" value="ARM repeat"/>
    <property type="match status" value="1"/>
</dbReference>
<comment type="similarity">
    <text evidence="2">Belongs to the importin beta family.</text>
</comment>
<dbReference type="InterPro" id="IPR025322">
    <property type="entry name" value="PADRE_dom"/>
</dbReference>
<comment type="caution">
    <text evidence="7">The sequence shown here is derived from an EMBL/GenBank/DDBJ whole genome shotgun (WGS) entry which is preliminary data.</text>
</comment>
<dbReference type="GO" id="GO:0005829">
    <property type="term" value="C:cytosol"/>
    <property type="evidence" value="ECO:0007669"/>
    <property type="project" value="TreeGrafter"/>
</dbReference>
<name>A0A7J6VMB9_THATH</name>